<dbReference type="GO" id="GO:0005524">
    <property type="term" value="F:ATP binding"/>
    <property type="evidence" value="ECO:0007669"/>
    <property type="project" value="UniProtKB-KW"/>
</dbReference>
<dbReference type="FunFam" id="3.40.50.300:FF:001368">
    <property type="entry name" value="Midasin"/>
    <property type="match status" value="1"/>
</dbReference>
<dbReference type="GO" id="GO:0016887">
    <property type="term" value="F:ATP hydrolysis activity"/>
    <property type="evidence" value="ECO:0007669"/>
    <property type="project" value="InterPro"/>
</dbReference>
<dbReference type="Pfam" id="PF17865">
    <property type="entry name" value="AAA_lid_5"/>
    <property type="match status" value="1"/>
</dbReference>
<protein>
    <recommendedName>
        <fullName evidence="4">Midasin</fullName>
    </recommendedName>
    <alternativeName>
        <fullName evidence="10">MIDAS-containing protein</fullName>
    </alternativeName>
</protein>
<dbReference type="SMART" id="SM00382">
    <property type="entry name" value="AAA"/>
    <property type="match status" value="4"/>
</dbReference>
<gene>
    <name evidence="13" type="ORF">JR316_010006</name>
</gene>
<dbReference type="EMBL" id="JAFIQS010000010">
    <property type="protein sequence ID" value="KAG5165310.1"/>
    <property type="molecule type" value="Genomic_DNA"/>
</dbReference>
<evidence type="ECO:0000256" key="11">
    <source>
        <dbReference type="SAM" id="MobiDB-lite"/>
    </source>
</evidence>
<comment type="subcellular location">
    <subcellularLocation>
        <location evidence="1">Nucleus</location>
        <location evidence="1">Nucleolus</location>
    </subcellularLocation>
    <subcellularLocation>
        <location evidence="2">Nucleus</location>
        <location evidence="2">Nucleoplasm</location>
    </subcellularLocation>
</comment>
<evidence type="ECO:0000256" key="2">
    <source>
        <dbReference type="ARBA" id="ARBA00004642"/>
    </source>
</evidence>
<evidence type="ECO:0000256" key="1">
    <source>
        <dbReference type="ARBA" id="ARBA00004604"/>
    </source>
</evidence>
<keyword evidence="5" id="KW-0597">Phosphoprotein</keyword>
<comment type="similarity">
    <text evidence="3">Belongs to the midasin family.</text>
</comment>
<dbReference type="Gene3D" id="3.40.50.300">
    <property type="entry name" value="P-loop containing nucleotide triphosphate hydrolases"/>
    <property type="match status" value="6"/>
</dbReference>
<feature type="domain" description="AAA+ ATPase" evidence="12">
    <location>
        <begin position="1794"/>
        <end position="1962"/>
    </location>
</feature>
<feature type="domain" description="AAA+ ATPase" evidence="12">
    <location>
        <begin position="1111"/>
        <end position="1257"/>
    </location>
</feature>
<dbReference type="Pfam" id="PF17867">
    <property type="entry name" value="AAA_lid_7"/>
    <property type="match status" value="3"/>
</dbReference>
<feature type="domain" description="AAA+ ATPase" evidence="12">
    <location>
        <begin position="1406"/>
        <end position="1624"/>
    </location>
</feature>
<keyword evidence="7" id="KW-0067">ATP-binding</keyword>
<dbReference type="GO" id="GO:0000055">
    <property type="term" value="P:ribosomal large subunit export from nucleus"/>
    <property type="evidence" value="ECO:0007669"/>
    <property type="project" value="TreeGrafter"/>
</dbReference>
<dbReference type="GO" id="GO:0005654">
    <property type="term" value="C:nucleoplasm"/>
    <property type="evidence" value="ECO:0007669"/>
    <property type="project" value="UniProtKB-SubCell"/>
</dbReference>
<feature type="region of interest" description="Disordered" evidence="11">
    <location>
        <begin position="4132"/>
        <end position="4154"/>
    </location>
</feature>
<reference evidence="13" key="1">
    <citation type="submission" date="2021-02" db="EMBL/GenBank/DDBJ databases">
        <title>Psilocybe cubensis genome.</title>
        <authorList>
            <person name="Mckernan K.J."/>
            <person name="Crawford S."/>
            <person name="Trippe A."/>
            <person name="Kane L.T."/>
            <person name="Mclaughlin S."/>
        </authorList>
    </citation>
    <scope>NUCLEOTIDE SEQUENCE [LARGE SCALE GENOMIC DNA]</scope>
    <source>
        <strain evidence="13">MGC-MH-2018</strain>
    </source>
</reference>
<dbReference type="InterPro" id="IPR040848">
    <property type="entry name" value="AAA_lid_7"/>
</dbReference>
<feature type="domain" description="AAA+ ATPase" evidence="12">
    <location>
        <begin position="675"/>
        <end position="940"/>
    </location>
</feature>
<dbReference type="SUPFAM" id="SSF52540">
    <property type="entry name" value="P-loop containing nucleoside triphosphate hydrolases"/>
    <property type="match status" value="6"/>
</dbReference>
<organism evidence="13">
    <name type="scientific">Psilocybe cubensis</name>
    <name type="common">Psychedelic mushroom</name>
    <name type="synonym">Stropharia cubensis</name>
    <dbReference type="NCBI Taxonomy" id="181762"/>
    <lineage>
        <taxon>Eukaryota</taxon>
        <taxon>Fungi</taxon>
        <taxon>Dikarya</taxon>
        <taxon>Basidiomycota</taxon>
        <taxon>Agaricomycotina</taxon>
        <taxon>Agaricomycetes</taxon>
        <taxon>Agaricomycetidae</taxon>
        <taxon>Agaricales</taxon>
        <taxon>Agaricineae</taxon>
        <taxon>Strophariaceae</taxon>
        <taxon>Psilocybe</taxon>
    </lineage>
</organism>
<evidence type="ECO:0000256" key="9">
    <source>
        <dbReference type="ARBA" id="ARBA00023242"/>
    </source>
</evidence>
<dbReference type="FunFam" id="3.40.50.300:FF:000142">
    <property type="entry name" value="Midasin"/>
    <property type="match status" value="1"/>
</dbReference>
<evidence type="ECO:0000256" key="7">
    <source>
        <dbReference type="ARBA" id="ARBA00022840"/>
    </source>
</evidence>
<dbReference type="InterPro" id="IPR025662">
    <property type="entry name" value="Sigma_54_int_dom_ATP-bd_1"/>
</dbReference>
<evidence type="ECO:0000256" key="10">
    <source>
        <dbReference type="ARBA" id="ARBA00077000"/>
    </source>
</evidence>
<dbReference type="PROSITE" id="PS00675">
    <property type="entry name" value="SIGMA54_INTERACT_1"/>
    <property type="match status" value="2"/>
</dbReference>
<comment type="caution">
    <text evidence="13">The sequence shown here is derived from an EMBL/GenBank/DDBJ whole genome shotgun (WGS) entry which is preliminary data.</text>
</comment>
<evidence type="ECO:0000256" key="8">
    <source>
        <dbReference type="ARBA" id="ARBA00023186"/>
    </source>
</evidence>
<dbReference type="PANTHER" id="PTHR48103">
    <property type="entry name" value="MIDASIN-RELATED"/>
    <property type="match status" value="1"/>
</dbReference>
<feature type="region of interest" description="Disordered" evidence="11">
    <location>
        <begin position="793"/>
        <end position="812"/>
    </location>
</feature>
<keyword evidence="8" id="KW-0143">Chaperone</keyword>
<evidence type="ECO:0000256" key="4">
    <source>
        <dbReference type="ARBA" id="ARBA00017143"/>
    </source>
</evidence>
<evidence type="ECO:0000256" key="6">
    <source>
        <dbReference type="ARBA" id="ARBA00022741"/>
    </source>
</evidence>
<name>A0A8H7XPA9_PSICU</name>
<accession>A0A8H7XPA9</accession>
<dbReference type="GO" id="GO:0030687">
    <property type="term" value="C:preribosome, large subunit precursor"/>
    <property type="evidence" value="ECO:0007669"/>
    <property type="project" value="TreeGrafter"/>
</dbReference>
<keyword evidence="6" id="KW-0547">Nucleotide-binding</keyword>
<dbReference type="FunFam" id="3.40.50.300:FF:000712">
    <property type="entry name" value="Midasin"/>
    <property type="match status" value="1"/>
</dbReference>
<dbReference type="GO" id="GO:0005730">
    <property type="term" value="C:nucleolus"/>
    <property type="evidence" value="ECO:0007669"/>
    <property type="project" value="UniProtKB-SubCell"/>
</dbReference>
<dbReference type="InterPro" id="IPR011704">
    <property type="entry name" value="ATPase_dyneun-rel_AAA"/>
</dbReference>
<dbReference type="CDD" id="cd00009">
    <property type="entry name" value="AAA"/>
    <property type="match status" value="2"/>
</dbReference>
<evidence type="ECO:0000256" key="3">
    <source>
        <dbReference type="ARBA" id="ARBA00007188"/>
    </source>
</evidence>
<evidence type="ECO:0000313" key="13">
    <source>
        <dbReference type="EMBL" id="KAG5165310.1"/>
    </source>
</evidence>
<dbReference type="InterPro" id="IPR027417">
    <property type="entry name" value="P-loop_NTPase"/>
</dbReference>
<dbReference type="Pfam" id="PF07728">
    <property type="entry name" value="AAA_5"/>
    <property type="match status" value="8"/>
</dbReference>
<dbReference type="InterPro" id="IPR003593">
    <property type="entry name" value="AAA+_ATPase"/>
</dbReference>
<dbReference type="Pfam" id="PF21108">
    <property type="entry name" value="MDN1_4th"/>
    <property type="match status" value="1"/>
</dbReference>
<evidence type="ECO:0000256" key="5">
    <source>
        <dbReference type="ARBA" id="ARBA00022553"/>
    </source>
</evidence>
<dbReference type="PANTHER" id="PTHR48103:SF2">
    <property type="entry name" value="MIDASIN"/>
    <property type="match status" value="1"/>
</dbReference>
<feature type="region of interest" description="Disordered" evidence="11">
    <location>
        <begin position="3613"/>
        <end position="3640"/>
    </location>
</feature>
<proteinExistence type="inferred from homology"/>
<dbReference type="PIRSF" id="PIRSF010340">
    <property type="entry name" value="Midasin"/>
    <property type="match status" value="1"/>
</dbReference>
<dbReference type="InterPro" id="IPR041190">
    <property type="entry name" value="Midasin_AAA_lid_5"/>
</dbReference>
<sequence>MAFASAIHDPLSINLGRQRDALLSCIPKNSNYHDALKHANATRELLSILSSLLAVPAFTKLVAVYFRPILIDLCARWLESEDNVENHFVTLCYLLEVHEELFPVLNQLLLKYYKNGPLAYIDGTLSPLSINTTRLQRLLLAYYRLLQANRELPRHLGWSLAPLSTIVWTPHLDNAARLLSIRCYSLQSGMGEEERCKLEREILGEPCGVDCPLNYGQELDGTNKEVDGWVIPAVEVKRVQEERDSIATTSQDYYSRENSESVYTFDTADLSPLIVDIHGVLLLRSSSSSIINGPLIPTPSSINSLRQIALHISSRLPTLLTSPPSAGKALLISHIAKLLHPQSQNQIVTIHLADTSLDPRALLGSYVSSAVHPGTFEWKEGVLVRSMREGKWVVLEDIDQGSNEVLAVIKPLVESLTICKWIGGRAQLDVPGQGRVVAHYDFMLFGTRSLQPSRAGRFQPPAFFGSHRFSEVIIESPTFDELQTIISAKFPRLAGSPARVIIELWDSIKKLSTHNSSRDVGLRELQRFCHRIDSLLPPSYQPMDIAWDGQNTFSLADIFPNISLREDIYLDARDVFFGAGTLTASSLAHSKLVAQTIGDRLGLDTDRQQWVLAGKVSELEMETDANGQTLAIRLGRTRLPARANKQQIWQPDARPFALHKPALALLSRIGKAVSHNEPVLLTGETGTGKTSVISYLATLLHRPLISLNLSHQTESSDLIGGLKPIDARIPGSVLQEKFIQLFGSTFSIRKNAAFEAEVRKSVNECKWKRAVGLWKESVRMAIERIHAKKTEDTRLPEALDNDAPRKRRKTHAYEPKSSEYAWSTFLHDVEEFEVQHVHGKGKFAFGFVEGPLIKALRSGDWVLLDEVNLASPETLECISGLLHGPTSSITLTEHGSLEPVPRHPDFRLFACMNPATDVGKKDLPPTIRSRFTEIDVPPPDADKETLLSIIAQYIGHIAVGDKRIIMDIAEFYTAVKEVAESRQIADGANHRPHFSMRTLVRALTFAADTASKYSLRRSVWEGCLMAFTMALDGESAKVVTALAHKYLLSVVKNFRSVLAKDPAPPSDGIFIKLGPFYLEKGPLEDDLVEEYIITPSVEQKLIDLSRIILTRRFPVLIEGPTSSGKTSSIEYLAKRTGHRFVRINNHEHTDIQEYLGSYVSDPFTGKLIFKDGLLVQALRHGYWIVLDELNLAPTDVLEALNRLLDDNRELVIPETQEVVHPHPHFMLFATQNPPGLYAGRKILSRAFRNRFLEVHFEDVPQIELETILCQRCRIAPSYGKKIVNVFHELQKRRQTSRVFESKQGFATLRDLFRWAGRDAVGYQELAENGYMLLAERARRPEDKIVVKEVIETIMKVKIDEDMMYNLFRADIDMSTYLGHPVPATPSITWTKAMQRLYILVCRGLKFNEPILLVGETGSGKTSVCQVFADASSQRLLALNCHQNTETADLIGGLRPVRNRSALQAEAVRQVSLILNAYGINDVPSSVEGLAKSLSSIMKNIHESDSHSRHRLQVAHQQLLQLNSIFEWHDGPLIEAMNEGDVFLLDEISLADDSVLERLNSVLEPGRSIVLAERGGTNLEQAAVRASDSFKLLATMNPGGDYGKKELSPALRNRFTEIWVPSVDDRDDLELIVGSLWSCTSLQSYTTCLLDFVEWLCSRVGDRSLMSLRDILAWVVFTNSAYKENQTEGLQSDELFHHAAHMTYLDGLSSLPQLAAYSREAMKRLRSDAIAKLQEIVPLHQPLGSAVQTFDSTKFIQLGSFAIEKGKNAQMCQSFNLNAPTTMHNAMRVVRACQVPKPILLEGSPGVGKTSLITALAQLTGHTLCRINLSDQTDLIDLFGSDLPVEGGSAGEFAWKDAEFLRALQEGHWVLLDEMNLAPQAVLEGLNAVLDHRGTVYIPELNRSFQRHPSFRIFAAQNPLHQGGGRKGLPKSFVNRFSKVYVEELTPADLYTVCSHIFPDLGESTLQAMISFNLHLNDSVTVQRLFAQDGSPWEFNLRDIIRWGTLTSHSHHTPLAFLRSIYLHRFRSIKDRQNACSIFNKVFSVNTNELENSPPWMVSASEMRIGHFQTTRHNKGPMSRPTRFLKSQLSALEALGNCVSQSWLAILTGPKYSGKSSIVRTLANYSGHRLCEVFVNSATDTMDILGSFEQVDLRRRLTTLLDDLVDVIDIDIRSIAGSKVLSKYRHEACDLRNSCYTTSDQDFQRLYQKVETFISRLVALGPPSINQYKRIFTSLADLSSFSSIGQFEWVDGPLIKAMKSGDWIMLDGANLCGPSVLDRLNSLCEMNGFLTLSERGFVNGEVQVVKPHPNFRLFMSVDPHYGELSRAMRNRGIEIALIDGPISDDQQILQDHYRLPRVLPAASSGGYISQITLFDAVRRGLLQAEVERSPLLTSTGRCLDQDSALSNLLDQAPNLIFSSLPINVEVPWIPFLSRTLVPAYIPYVLRYVSHSRYQMSCQPILVDFLEAFPQQELRHALANIRTFYLQRKQTSDAFLLAQVGITSNLRDIFSYSLFSLAYGFLLDRRHFVRKVVWNPRGNDSVKLASKILGYRTHLIAALNSSAYDFSALYAVSNWLLDNLSKSPPTFDLLLQESQTLHSIVSLSSGRGLFNLWSNMYIEEMSGTILQDVRRTDEMASLLKQSSDVPNLRRQSFDLMSMETLPPSLKSPKSTSLLGLKKLLDECLVSNSNASIAGSFYIESNSILLELFIVASSATLGTDRQLVISSMQQILKLAFDNAGTSLLRLVPYQHLLWSQEVGAVSAGLIAKAQIRLLEGLWEVQPHIPISGPSILLHPFSLYKIIKTCDMGQVDLLSLAQHEYALHQQGRLVVLESKQNTDRVVQLIHLFFQTLHIVATSFRPSSDTSYEFIKNVKIGNRTQLLDFLHQMMSLLQTSSDEIFATSIRRQFLPLMQRMSDSTPLQTLGLAWIGVSRVLSDLAIPDTPIDPAVVQNSKYNWMRSEEETLNASIRLHQQLEKLLTGNQDNDVSKHLTASLVDIRAQLEKLPILPPRSDISRLHLFWSEIVQFQTNVLSHSKIDALIDSFIQSNQNASLRERVTQESLAGFYHRLDSVYPEFADISILLKLSIQYMRLGLRLVAESNSSSDNVTRTKWVTSLISFPTACSSDRIIRCFGNADTSLVPASHNTLLTLAALSVQNSLGIQTGAYWHLVETAYEQILRLWLIDRAKEKQQISDDSTLYRKSKLDHRAVTDADLEEHEFLSLFPNFENVFDEETRQQDSNSTSHPGLVVATDMETLIQIHYNLMDSPHGISKGTMRNIFQKLRDSSVQNLFITSSESLPDTLDRISYPFQFSLLRDSMLALESNHKMDRLSYNFYMDSNYKELKRAASVILALKQRLEGILEEWPDQMVVKHLMERCDDILTTSSKTSVAKMLSMVEQVLVQSQDWEMYSNKDNSIKSNQEEIVRLVVDWRRLELSCWQSLLDSQAKTFTDELSEWWFRLYDAVIRGTLAAFNQDLEDPEQAVNRYLDTLIPLLDSFITSSPLGQFHARLKMLNSFETYITKILIHKSSKERTILSRVLRILHATYVYHSLFSENLRKRLADEKASLESEVKALIKLASWKDVNVQALKQSAQKSHRQLYKIVRKFRDVLRQPVTEDLQVQSPSDSEHQALSMEAPIDSSSSMSTSRVSLNGRLKGLKTPDYLVNLEVTFEKYSSLVENMLRPAVQCQSAHAVDSFAVEIITTSKDLASITVPLSLTAQVRQKHQKALLVRKRKAFSDMLKALKHAGLASNVKPEILRQNSSQQWVREQPILRQTSMMDLDIQKGNMYFAKLCGTLPALRALLPNHHADVTTRELQRGLMFLESGFSMAVDLRARLANALPHHQKLTDTLKRLHALKSHTDLVVAGQNVLAHVSSVYDLLSKCSHALSELRDNVIIFNQIDPPDSGIDNFLQQVCVLASSTDTMCERVFHVLGSLNSTPISFLTQDESGLLMEAQRHISRTQDAISGWHREQPSFAHLLLPILQWLSDQHIVPLDSTISGAVANPNQMRVDQFISSLLVSVQAMVSKVSSNTSGKEEEEAETEKYLFRGYQLIRDCTHVLNLERISNQLDEVLRGLSTSADLHDTLDNLLPFLSVYLPLVADQLFSLNNWTKSIFKLDFVLCSVLQTLSQQGFCIPPESEGSEAGGESSNVPGVGIGEGSGTENVVGIFRNALQGRKGRQGPASLVMPPNLRACLRSNRD</sequence>
<dbReference type="InterPro" id="IPR048617">
    <property type="entry name" value="MDN1_AAA_lid_4"/>
</dbReference>
<keyword evidence="9" id="KW-0539">Nucleus</keyword>
<evidence type="ECO:0000259" key="12">
    <source>
        <dbReference type="SMART" id="SM00382"/>
    </source>
</evidence>
<dbReference type="GO" id="GO:0000027">
    <property type="term" value="P:ribosomal large subunit assembly"/>
    <property type="evidence" value="ECO:0007669"/>
    <property type="project" value="InterPro"/>
</dbReference>
<dbReference type="InterPro" id="IPR012099">
    <property type="entry name" value="Midasin"/>
</dbReference>